<reference evidence="1" key="1">
    <citation type="submission" date="2016-10" db="EMBL/GenBank/DDBJ databases">
        <title>Sequence of Gallionella enrichment culture.</title>
        <authorList>
            <person name="Poehlein A."/>
            <person name="Muehling M."/>
            <person name="Daniel R."/>
        </authorList>
    </citation>
    <scope>NUCLEOTIDE SEQUENCE</scope>
</reference>
<comment type="caution">
    <text evidence="1">The sequence shown here is derived from an EMBL/GenBank/DDBJ whole genome shotgun (WGS) entry which is preliminary data.</text>
</comment>
<protein>
    <submittedName>
        <fullName evidence="1">Pilus assembly protein, PilP</fullName>
    </submittedName>
</protein>
<name>A0A1J5R2D2_9ZZZZ</name>
<dbReference type="PROSITE" id="PS51257">
    <property type="entry name" value="PROKAR_LIPOPROTEIN"/>
    <property type="match status" value="1"/>
</dbReference>
<dbReference type="EMBL" id="MLJW01000304">
    <property type="protein sequence ID" value="OIQ90097.1"/>
    <property type="molecule type" value="Genomic_DNA"/>
</dbReference>
<dbReference type="PIRSF" id="PIRSF016481">
    <property type="entry name" value="Pilus_assembly_PilP"/>
    <property type="match status" value="1"/>
</dbReference>
<gene>
    <name evidence="1" type="ORF">GALL_280070</name>
</gene>
<accession>A0A1J5R2D2</accession>
<dbReference type="AlphaFoldDB" id="A0A1J5R2D2"/>
<proteinExistence type="predicted"/>
<dbReference type="Gene3D" id="2.30.30.830">
    <property type="match status" value="1"/>
</dbReference>
<sequence length="175" mass="19199">MSRLALLLSAILSLLLAGCGGGTHEDLKLWMKDATKNLKGHVPPLPEIKPFPVVSYDAGDALDPFKPFGNELEKKLNGGGLKPDFNRPKEPLESYPLESLKMVGVLQQGKARQAVIRTGTSVYLVKIGNHLGQNFGVITAITDNEVRIKELVQDPSGDWVERASTLELQEQETRK</sequence>
<evidence type="ECO:0000313" key="1">
    <source>
        <dbReference type="EMBL" id="OIQ90097.1"/>
    </source>
</evidence>
<dbReference type="Pfam" id="PF04351">
    <property type="entry name" value="PilP"/>
    <property type="match status" value="1"/>
</dbReference>
<organism evidence="1">
    <name type="scientific">mine drainage metagenome</name>
    <dbReference type="NCBI Taxonomy" id="410659"/>
    <lineage>
        <taxon>unclassified sequences</taxon>
        <taxon>metagenomes</taxon>
        <taxon>ecological metagenomes</taxon>
    </lineage>
</organism>
<dbReference type="InterPro" id="IPR007446">
    <property type="entry name" value="PilP"/>
</dbReference>